<proteinExistence type="predicted"/>
<dbReference type="InterPro" id="IPR000101">
    <property type="entry name" value="GGT_peptidase"/>
</dbReference>
<comment type="caution">
    <text evidence="3">The sequence shown here is derived from an EMBL/GenBank/DDBJ whole genome shotgun (WGS) entry which is preliminary data.</text>
</comment>
<evidence type="ECO:0000256" key="2">
    <source>
        <dbReference type="PIRSR" id="PIRSR600101-2"/>
    </source>
</evidence>
<feature type="binding site" evidence="2">
    <location>
        <position position="105"/>
    </location>
    <ligand>
        <name>L-glutamate</name>
        <dbReference type="ChEBI" id="CHEBI:29985"/>
    </ligand>
</feature>
<organism evidence="3 4">
    <name type="scientific">Dentiscutata erythropus</name>
    <dbReference type="NCBI Taxonomy" id="1348616"/>
    <lineage>
        <taxon>Eukaryota</taxon>
        <taxon>Fungi</taxon>
        <taxon>Fungi incertae sedis</taxon>
        <taxon>Mucoromycota</taxon>
        <taxon>Glomeromycotina</taxon>
        <taxon>Glomeromycetes</taxon>
        <taxon>Diversisporales</taxon>
        <taxon>Gigasporaceae</taxon>
        <taxon>Dentiscutata</taxon>
    </lineage>
</organism>
<evidence type="ECO:0000313" key="4">
    <source>
        <dbReference type="Proteomes" id="UP000789405"/>
    </source>
</evidence>
<dbReference type="Proteomes" id="UP000789405">
    <property type="component" value="Unassembled WGS sequence"/>
</dbReference>
<accession>A0A9N9N7M7</accession>
<dbReference type="OrthoDB" id="1081007at2759"/>
<dbReference type="PANTHER" id="PTHR11686">
    <property type="entry name" value="GAMMA GLUTAMYL TRANSPEPTIDASE"/>
    <property type="match status" value="1"/>
</dbReference>
<evidence type="ECO:0000256" key="1">
    <source>
        <dbReference type="PIRSR" id="PIRSR600101-1"/>
    </source>
</evidence>
<keyword evidence="4" id="KW-1185">Reference proteome</keyword>
<protein>
    <submittedName>
        <fullName evidence="3">22172_t:CDS:1</fullName>
    </submittedName>
</protein>
<dbReference type="EMBL" id="CAJVPY010009552">
    <property type="protein sequence ID" value="CAG8709987.1"/>
    <property type="molecule type" value="Genomic_DNA"/>
</dbReference>
<dbReference type="GO" id="GO:0036374">
    <property type="term" value="F:glutathione hydrolase activity"/>
    <property type="evidence" value="ECO:0007669"/>
    <property type="project" value="InterPro"/>
</dbReference>
<dbReference type="PANTHER" id="PTHR11686:SF9">
    <property type="entry name" value="RE13973P"/>
    <property type="match status" value="1"/>
</dbReference>
<feature type="active site" description="Nucleophile" evidence="1">
    <location>
        <position position="63"/>
    </location>
</feature>
<reference evidence="3" key="1">
    <citation type="submission" date="2021-06" db="EMBL/GenBank/DDBJ databases">
        <authorList>
            <person name="Kallberg Y."/>
            <person name="Tangrot J."/>
            <person name="Rosling A."/>
        </authorList>
    </citation>
    <scope>NUCLEOTIDE SEQUENCE</scope>
    <source>
        <strain evidence="3">MA453B</strain>
    </source>
</reference>
<dbReference type="GO" id="GO:0006751">
    <property type="term" value="P:glutathione catabolic process"/>
    <property type="evidence" value="ECO:0007669"/>
    <property type="project" value="InterPro"/>
</dbReference>
<dbReference type="Gene3D" id="3.60.20.40">
    <property type="match status" value="1"/>
</dbReference>
<sequence>MAEAFKSTITRSAELGDPAFSKIPQLIKNVSKKSFPRANLSEAHIWIPNHYDSEYAILEDHGTTHISVVDANEIAISRLPHLIISGVLKLWIQIFGSLFNDQMDDFTIPILPTIERFWPTPHNFPAPGKKPMLSTCSTIIKRPDGRFEMASSVRLTIIKFW</sequence>
<dbReference type="InterPro" id="IPR043137">
    <property type="entry name" value="GGT_ssub_C"/>
</dbReference>
<gene>
    <name evidence="3" type="ORF">DERYTH_LOCUS13518</name>
</gene>
<dbReference type="GO" id="GO:0005886">
    <property type="term" value="C:plasma membrane"/>
    <property type="evidence" value="ECO:0007669"/>
    <property type="project" value="TreeGrafter"/>
</dbReference>
<dbReference type="SUPFAM" id="SSF56235">
    <property type="entry name" value="N-terminal nucleophile aminohydrolases (Ntn hydrolases)"/>
    <property type="match status" value="1"/>
</dbReference>
<dbReference type="InterPro" id="IPR029055">
    <property type="entry name" value="Ntn_hydrolases_N"/>
</dbReference>
<dbReference type="Pfam" id="PF01019">
    <property type="entry name" value="G_glu_transpept"/>
    <property type="match status" value="1"/>
</dbReference>
<evidence type="ECO:0000313" key="3">
    <source>
        <dbReference type="EMBL" id="CAG8709987.1"/>
    </source>
</evidence>
<dbReference type="AlphaFoldDB" id="A0A9N9N7M7"/>
<name>A0A9N9N7M7_9GLOM</name>